<evidence type="ECO:0000256" key="5">
    <source>
        <dbReference type="ARBA" id="ARBA00023136"/>
    </source>
</evidence>
<dbReference type="SUPFAM" id="SSF52540">
    <property type="entry name" value="P-loop containing nucleoside triphosphate hydrolases"/>
    <property type="match status" value="1"/>
</dbReference>
<comment type="catalytic activity">
    <reaction evidence="7">
        <text>a dipeptide(out) + ATP + H2O = a dipeptide(in) + ADP + phosphate + H(+)</text>
        <dbReference type="Rhea" id="RHEA:23120"/>
        <dbReference type="ChEBI" id="CHEBI:15377"/>
        <dbReference type="ChEBI" id="CHEBI:15378"/>
        <dbReference type="ChEBI" id="CHEBI:30616"/>
        <dbReference type="ChEBI" id="CHEBI:43474"/>
        <dbReference type="ChEBI" id="CHEBI:90799"/>
        <dbReference type="ChEBI" id="CHEBI:456216"/>
        <dbReference type="EC" id="7.4.2.9"/>
    </reaction>
</comment>
<dbReference type="GO" id="GO:0016887">
    <property type="term" value="F:ATP hydrolysis activity"/>
    <property type="evidence" value="ECO:0007669"/>
    <property type="project" value="InterPro"/>
</dbReference>
<dbReference type="Gene3D" id="3.40.50.300">
    <property type="entry name" value="P-loop containing nucleotide triphosphate hydrolases"/>
    <property type="match status" value="1"/>
</dbReference>
<evidence type="ECO:0000313" key="10">
    <source>
        <dbReference type="Proteomes" id="UP000471082"/>
    </source>
</evidence>
<dbReference type="EMBL" id="JAAGYU010002728">
    <property type="protein sequence ID" value="NEL81563.1"/>
    <property type="molecule type" value="Genomic_DNA"/>
</dbReference>
<dbReference type="GO" id="GO:0005524">
    <property type="term" value="F:ATP binding"/>
    <property type="evidence" value="ECO:0007669"/>
    <property type="project" value="UniProtKB-KW"/>
</dbReference>
<comment type="subcellular location">
    <subcellularLocation>
        <location evidence="1">Membrane</location>
    </subcellularLocation>
</comment>
<keyword evidence="9" id="KW-0067">ATP-binding</keyword>
<evidence type="ECO:0000256" key="2">
    <source>
        <dbReference type="ARBA" id="ARBA00005417"/>
    </source>
</evidence>
<accession>A0A7X5N565</accession>
<reference evidence="9 10" key="1">
    <citation type="submission" date="2019-11" db="EMBL/GenBank/DDBJ databases">
        <title>Genome-resolved metagenomics to study the prevalence of co-infection and intraspecific heterogeneity among plant pathogen metapopulations.</title>
        <authorList>
            <person name="Newberry E."/>
            <person name="Bhandari R."/>
            <person name="Kemble J."/>
            <person name="Sikora E."/>
            <person name="Potnis N."/>
        </authorList>
    </citation>
    <scope>NUCLEOTIDE SEQUENCE [LARGE SCALE GENOMIC DNA]</scope>
    <source>
        <strain evidence="9">Xp_Tom_Tuscaloosa_18b</strain>
    </source>
</reference>
<feature type="domain" description="ABC transporter" evidence="8">
    <location>
        <begin position="18"/>
        <end position="73"/>
    </location>
</feature>
<dbReference type="InterPro" id="IPR050388">
    <property type="entry name" value="ABC_Ni/Peptide_Import"/>
</dbReference>
<evidence type="ECO:0000256" key="1">
    <source>
        <dbReference type="ARBA" id="ARBA00004370"/>
    </source>
</evidence>
<evidence type="ECO:0000256" key="3">
    <source>
        <dbReference type="ARBA" id="ARBA00022448"/>
    </source>
</evidence>
<comment type="similarity">
    <text evidence="2">Belongs to the ABC transporter superfamily.</text>
</comment>
<dbReference type="AlphaFoldDB" id="A0A7X5N565"/>
<evidence type="ECO:0000313" key="9">
    <source>
        <dbReference type="EMBL" id="NEL81563.1"/>
    </source>
</evidence>
<dbReference type="Pfam" id="PF00005">
    <property type="entry name" value="ABC_tran"/>
    <property type="match status" value="1"/>
</dbReference>
<organism evidence="9 10">
    <name type="scientific">Xanthomonas perforans</name>
    <dbReference type="NCBI Taxonomy" id="442694"/>
    <lineage>
        <taxon>Bacteria</taxon>
        <taxon>Pseudomonadati</taxon>
        <taxon>Pseudomonadota</taxon>
        <taxon>Gammaproteobacteria</taxon>
        <taxon>Lysobacterales</taxon>
        <taxon>Lysobacteraceae</taxon>
        <taxon>Xanthomonas</taxon>
    </lineage>
</organism>
<keyword evidence="5" id="KW-0472">Membrane</keyword>
<dbReference type="PANTHER" id="PTHR43297:SF2">
    <property type="entry name" value="DIPEPTIDE TRANSPORT ATP-BINDING PROTEIN DPPD"/>
    <property type="match status" value="1"/>
</dbReference>
<keyword evidence="4" id="KW-1003">Cell membrane</keyword>
<dbReference type="InterPro" id="IPR003439">
    <property type="entry name" value="ABC_transporter-like_ATP-bd"/>
</dbReference>
<dbReference type="PANTHER" id="PTHR43297">
    <property type="entry name" value="OLIGOPEPTIDE TRANSPORT ATP-BINDING PROTEIN APPD"/>
    <property type="match status" value="1"/>
</dbReference>
<dbReference type="GO" id="GO:0016020">
    <property type="term" value="C:membrane"/>
    <property type="evidence" value="ECO:0007669"/>
    <property type="project" value="UniProtKB-SubCell"/>
</dbReference>
<keyword evidence="9" id="KW-0547">Nucleotide-binding</keyword>
<dbReference type="EC" id="7.4.2.9" evidence="6"/>
<evidence type="ECO:0000256" key="4">
    <source>
        <dbReference type="ARBA" id="ARBA00022475"/>
    </source>
</evidence>
<name>A0A7X5N565_XANPE</name>
<gene>
    <name evidence="9" type="ORF">G3W61_35445</name>
</gene>
<proteinExistence type="inferred from homology"/>
<dbReference type="Proteomes" id="UP000471082">
    <property type="component" value="Unassembled WGS sequence"/>
</dbReference>
<feature type="non-terminal residue" evidence="9">
    <location>
        <position position="79"/>
    </location>
</feature>
<evidence type="ECO:0000256" key="7">
    <source>
        <dbReference type="ARBA" id="ARBA00047356"/>
    </source>
</evidence>
<evidence type="ECO:0000256" key="6">
    <source>
        <dbReference type="ARBA" id="ARBA00038852"/>
    </source>
</evidence>
<comment type="caution">
    <text evidence="9">The sequence shown here is derived from an EMBL/GenBank/DDBJ whole genome shotgun (WGS) entry which is preliminary data.</text>
</comment>
<dbReference type="InterPro" id="IPR027417">
    <property type="entry name" value="P-loop_NTPase"/>
</dbReference>
<protein>
    <recommendedName>
        <fullName evidence="6">ABC-type dipeptide transporter</fullName>
        <ecNumber evidence="6">7.4.2.9</ecNumber>
    </recommendedName>
</protein>
<evidence type="ECO:0000259" key="8">
    <source>
        <dbReference type="Pfam" id="PF00005"/>
    </source>
</evidence>
<keyword evidence="3" id="KW-0813">Transport</keyword>
<sequence length="79" mass="8032">MLRVASLSIRYGTAEVVTDLSFDLHEGETLAIVGESGSGKSTTASAVLGLLPAGASAIGSIRVDGEEVVGASEPTMRRL</sequence>